<sequence length="173" mass="19868">MEVFGTQLLAGLGDLVQWESVVMHLIALIILTVGLYFLLFKPVKRMVKERQDKIRKIEKENTDLNEEVRQMKSSTEAVLSDAKKEAAVIHENAVKVANQKADEIVADARRQARSLIARTEQEMEEERRKLRSDVEKQITDISVAVAEKMLGHKITPEDDKKLIEDSLERWSKE</sequence>
<evidence type="ECO:0000256" key="13">
    <source>
        <dbReference type="HAMAP-Rule" id="MF_01398"/>
    </source>
</evidence>
<comment type="caution">
    <text evidence="16">The sequence shown here is derived from an EMBL/GenBank/DDBJ whole genome shotgun (WGS) entry which is preliminary data.</text>
</comment>
<comment type="function">
    <text evidence="11 13">F(1)F(0) ATP synthase produces ATP from ADP in the presence of a proton or sodium gradient. F-type ATPases consist of two structural domains, F(1) containing the extramembraneous catalytic core and F(0) containing the membrane proton channel, linked together by a central stalk and a peripheral stalk. During catalysis, ATP synthesis in the catalytic domain of F(1) is coupled via a rotary mechanism of the central stalk subunits to proton translocation.</text>
</comment>
<keyword evidence="3 13" id="KW-1003">Cell membrane</keyword>
<feature type="transmembrane region" description="Helical" evidence="13">
    <location>
        <begin position="20"/>
        <end position="40"/>
    </location>
</feature>
<comment type="similarity">
    <text evidence="1 13 14">Belongs to the ATPase B chain family.</text>
</comment>
<dbReference type="NCBIfam" id="TIGR01144">
    <property type="entry name" value="ATP_synt_b"/>
    <property type="match status" value="1"/>
</dbReference>
<dbReference type="InterPro" id="IPR005864">
    <property type="entry name" value="ATP_synth_F0_bsu_bac"/>
</dbReference>
<evidence type="ECO:0000256" key="15">
    <source>
        <dbReference type="SAM" id="Coils"/>
    </source>
</evidence>
<evidence type="ECO:0000256" key="11">
    <source>
        <dbReference type="ARBA" id="ARBA00025198"/>
    </source>
</evidence>
<evidence type="ECO:0000256" key="14">
    <source>
        <dbReference type="RuleBase" id="RU003848"/>
    </source>
</evidence>
<keyword evidence="2 13" id="KW-0813">Transport</keyword>
<evidence type="ECO:0000256" key="12">
    <source>
        <dbReference type="ARBA" id="ARBA00037847"/>
    </source>
</evidence>
<comment type="subunit">
    <text evidence="13">F-type ATPases have 2 components, F(1) - the catalytic core - and F(0) - the membrane proton channel. F(1) has five subunits: alpha(3), beta(3), gamma(1), delta(1), epsilon(1). F(0) has three main subunits: a(1), b(2) and c(10-14). The alpha and beta chains form an alternating ring which encloses part of the gamma chain. F(1) is attached to F(0) by a central stalk formed by the gamma and epsilon chains, while a peripheral stalk is formed by the delta and b chains.</text>
</comment>
<reference evidence="16" key="1">
    <citation type="journal article" date="2021" name="PeerJ">
        <title>Extensive microbial diversity within the chicken gut microbiome revealed by metagenomics and culture.</title>
        <authorList>
            <person name="Gilroy R."/>
            <person name="Ravi A."/>
            <person name="Getino M."/>
            <person name="Pursley I."/>
            <person name="Horton D.L."/>
            <person name="Alikhan N.F."/>
            <person name="Baker D."/>
            <person name="Gharbi K."/>
            <person name="Hall N."/>
            <person name="Watson M."/>
            <person name="Adriaenssens E.M."/>
            <person name="Foster-Nyarko E."/>
            <person name="Jarju S."/>
            <person name="Secka A."/>
            <person name="Antonio M."/>
            <person name="Oren A."/>
            <person name="Chaudhuri R.R."/>
            <person name="La Ragione R."/>
            <person name="Hildebrand F."/>
            <person name="Pallen M.J."/>
        </authorList>
    </citation>
    <scope>NUCLEOTIDE SEQUENCE</scope>
    <source>
        <strain evidence="16">CHK192-19661</strain>
    </source>
</reference>
<evidence type="ECO:0000256" key="9">
    <source>
        <dbReference type="ARBA" id="ARBA00023136"/>
    </source>
</evidence>
<dbReference type="CDD" id="cd06503">
    <property type="entry name" value="ATP-synt_Fo_b"/>
    <property type="match status" value="1"/>
</dbReference>
<dbReference type="GO" id="GO:0046933">
    <property type="term" value="F:proton-transporting ATP synthase activity, rotational mechanism"/>
    <property type="evidence" value="ECO:0007669"/>
    <property type="project" value="UniProtKB-UniRule"/>
</dbReference>
<dbReference type="Proteomes" id="UP000824025">
    <property type="component" value="Unassembled WGS sequence"/>
</dbReference>
<dbReference type="PANTHER" id="PTHR33445:SF1">
    <property type="entry name" value="ATP SYNTHASE SUBUNIT B"/>
    <property type="match status" value="1"/>
</dbReference>
<keyword evidence="8 13" id="KW-0406">Ion transport</keyword>
<evidence type="ECO:0000313" key="17">
    <source>
        <dbReference type="Proteomes" id="UP000824025"/>
    </source>
</evidence>
<name>A0A9D2D5Y6_9FIRM</name>
<evidence type="ECO:0000256" key="5">
    <source>
        <dbReference type="ARBA" id="ARBA00022692"/>
    </source>
</evidence>
<protein>
    <recommendedName>
        <fullName evidence="13">ATP synthase subunit b</fullName>
    </recommendedName>
    <alternativeName>
        <fullName evidence="13">ATP synthase F(0) sector subunit b</fullName>
    </alternativeName>
    <alternativeName>
        <fullName evidence="13">ATPase subunit I</fullName>
    </alternativeName>
    <alternativeName>
        <fullName evidence="13">F-type ATPase subunit b</fullName>
        <shortName evidence="13">F-ATPase subunit b</shortName>
    </alternativeName>
</protein>
<gene>
    <name evidence="13 16" type="primary">atpF</name>
    <name evidence="16" type="ORF">H9726_00980</name>
</gene>
<evidence type="ECO:0000256" key="6">
    <source>
        <dbReference type="ARBA" id="ARBA00022781"/>
    </source>
</evidence>
<dbReference type="GO" id="GO:0046961">
    <property type="term" value="F:proton-transporting ATPase activity, rotational mechanism"/>
    <property type="evidence" value="ECO:0007669"/>
    <property type="project" value="TreeGrafter"/>
</dbReference>
<dbReference type="InterPro" id="IPR002146">
    <property type="entry name" value="ATP_synth_b/b'su_bac/chlpt"/>
</dbReference>
<evidence type="ECO:0000313" key="16">
    <source>
        <dbReference type="EMBL" id="HIZ09036.1"/>
    </source>
</evidence>
<dbReference type="PANTHER" id="PTHR33445">
    <property type="entry name" value="ATP SYNTHASE SUBUNIT B', CHLOROPLASTIC"/>
    <property type="match status" value="1"/>
</dbReference>
<evidence type="ECO:0000256" key="8">
    <source>
        <dbReference type="ARBA" id="ARBA00023065"/>
    </source>
</evidence>
<comment type="function">
    <text evidence="13">Component of the F(0) channel, it forms part of the peripheral stalk, linking F(1) to F(0).</text>
</comment>
<keyword evidence="4 13" id="KW-0138">CF(0)</keyword>
<dbReference type="HAMAP" id="MF_01398">
    <property type="entry name" value="ATP_synth_b_bprime"/>
    <property type="match status" value="1"/>
</dbReference>
<comment type="subcellular location">
    <subcellularLocation>
        <location evidence="13">Cell membrane</location>
        <topology evidence="13">Single-pass membrane protein</topology>
    </subcellularLocation>
    <subcellularLocation>
        <location evidence="12">Endomembrane system</location>
        <topology evidence="12">Single-pass membrane protein</topology>
    </subcellularLocation>
</comment>
<dbReference type="GO" id="GO:0012505">
    <property type="term" value="C:endomembrane system"/>
    <property type="evidence" value="ECO:0007669"/>
    <property type="project" value="UniProtKB-SubCell"/>
</dbReference>
<evidence type="ECO:0000256" key="7">
    <source>
        <dbReference type="ARBA" id="ARBA00022989"/>
    </source>
</evidence>
<dbReference type="GO" id="GO:0005886">
    <property type="term" value="C:plasma membrane"/>
    <property type="evidence" value="ECO:0007669"/>
    <property type="project" value="UniProtKB-SubCell"/>
</dbReference>
<reference evidence="16" key="2">
    <citation type="submission" date="2021-04" db="EMBL/GenBank/DDBJ databases">
        <authorList>
            <person name="Gilroy R."/>
        </authorList>
    </citation>
    <scope>NUCLEOTIDE SEQUENCE</scope>
    <source>
        <strain evidence="16">CHK192-19661</strain>
    </source>
</reference>
<dbReference type="InterPro" id="IPR050059">
    <property type="entry name" value="ATP_synthase_B_chain"/>
</dbReference>
<evidence type="ECO:0000256" key="4">
    <source>
        <dbReference type="ARBA" id="ARBA00022547"/>
    </source>
</evidence>
<evidence type="ECO:0000256" key="1">
    <source>
        <dbReference type="ARBA" id="ARBA00005513"/>
    </source>
</evidence>
<keyword evidence="15" id="KW-0175">Coiled coil</keyword>
<accession>A0A9D2D5Y6</accession>
<keyword evidence="6 13" id="KW-0375">Hydrogen ion transport</keyword>
<feature type="coiled-coil region" evidence="15">
    <location>
        <begin position="47"/>
        <end position="140"/>
    </location>
</feature>
<keyword evidence="5 13" id="KW-0812">Transmembrane</keyword>
<dbReference type="GO" id="GO:0045259">
    <property type="term" value="C:proton-transporting ATP synthase complex"/>
    <property type="evidence" value="ECO:0007669"/>
    <property type="project" value="UniProtKB-KW"/>
</dbReference>
<proteinExistence type="inferred from homology"/>
<evidence type="ECO:0000256" key="3">
    <source>
        <dbReference type="ARBA" id="ARBA00022475"/>
    </source>
</evidence>
<evidence type="ECO:0000256" key="10">
    <source>
        <dbReference type="ARBA" id="ARBA00023310"/>
    </source>
</evidence>
<dbReference type="Pfam" id="PF00430">
    <property type="entry name" value="ATP-synt_B"/>
    <property type="match status" value="1"/>
</dbReference>
<keyword evidence="10 13" id="KW-0066">ATP synthesis</keyword>
<evidence type="ECO:0000256" key="2">
    <source>
        <dbReference type="ARBA" id="ARBA00022448"/>
    </source>
</evidence>
<keyword evidence="9 13" id="KW-0472">Membrane</keyword>
<dbReference type="InterPro" id="IPR028987">
    <property type="entry name" value="ATP_synth_B-like_membr_sf"/>
</dbReference>
<organism evidence="16 17">
    <name type="scientific">Candidatus Borkfalkia avicola</name>
    <dbReference type="NCBI Taxonomy" id="2838503"/>
    <lineage>
        <taxon>Bacteria</taxon>
        <taxon>Bacillati</taxon>
        <taxon>Bacillota</taxon>
        <taxon>Clostridia</taxon>
        <taxon>Christensenellales</taxon>
        <taxon>Christensenellaceae</taxon>
        <taxon>Candidatus Borkfalkia</taxon>
    </lineage>
</organism>
<keyword evidence="7 13" id="KW-1133">Transmembrane helix</keyword>
<dbReference type="SUPFAM" id="SSF81573">
    <property type="entry name" value="F1F0 ATP synthase subunit B, membrane domain"/>
    <property type="match status" value="1"/>
</dbReference>
<dbReference type="EMBL" id="DXCF01000004">
    <property type="protein sequence ID" value="HIZ09036.1"/>
    <property type="molecule type" value="Genomic_DNA"/>
</dbReference>
<dbReference type="AlphaFoldDB" id="A0A9D2D5Y6"/>